<dbReference type="GO" id="GO:0006352">
    <property type="term" value="P:DNA-templated transcription initiation"/>
    <property type="evidence" value="ECO:0007669"/>
    <property type="project" value="InterPro"/>
</dbReference>
<dbReference type="GO" id="GO:0003677">
    <property type="term" value="F:DNA binding"/>
    <property type="evidence" value="ECO:0007669"/>
    <property type="project" value="UniProtKB-KW"/>
</dbReference>
<dbReference type="PANTHER" id="PTHR43133:SF8">
    <property type="entry name" value="RNA POLYMERASE SIGMA FACTOR HI_1459-RELATED"/>
    <property type="match status" value="1"/>
</dbReference>
<evidence type="ECO:0000259" key="7">
    <source>
        <dbReference type="Pfam" id="PF08281"/>
    </source>
</evidence>
<reference evidence="8 9" key="1">
    <citation type="journal article" date="2016" name="Nat. Commun.">
        <title>Thousands of microbial genomes shed light on interconnected biogeochemical processes in an aquifer system.</title>
        <authorList>
            <person name="Anantharaman K."/>
            <person name="Brown C.T."/>
            <person name="Hug L.A."/>
            <person name="Sharon I."/>
            <person name="Castelle C.J."/>
            <person name="Probst A.J."/>
            <person name="Thomas B.C."/>
            <person name="Singh A."/>
            <person name="Wilkins M.J."/>
            <person name="Karaoz U."/>
            <person name="Brodie E.L."/>
            <person name="Williams K.H."/>
            <person name="Hubbard S.S."/>
            <person name="Banfield J.F."/>
        </authorList>
    </citation>
    <scope>NUCLEOTIDE SEQUENCE [LARGE SCALE GENOMIC DNA]</scope>
</reference>
<accession>A0A1F6C6B9</accession>
<sequence length="200" mass="22410">MAVAQIDAIGFSIKTMEDLSSLTDEALLAFSLNRPSAFELLMARYQNQFLSRAQAVVRSRDAAEDVVQDAFVRIYRFAPRFNGEAGSFRSWALTILMNVARTHYQKNARERGHVAPLDPEHYESLGDASILDKEGHEGYAQAVIQKALSKVPPDVAQVLRLAFIEDLPYKEIAERQGISVPAVKTRVHRAKKVLRSVIEL</sequence>
<dbReference type="InterPro" id="IPR007627">
    <property type="entry name" value="RNA_pol_sigma70_r2"/>
</dbReference>
<dbReference type="InterPro" id="IPR013324">
    <property type="entry name" value="RNA_pol_sigma_r3/r4-like"/>
</dbReference>
<dbReference type="InterPro" id="IPR013249">
    <property type="entry name" value="RNA_pol_sigma70_r4_t2"/>
</dbReference>
<dbReference type="InterPro" id="IPR036388">
    <property type="entry name" value="WH-like_DNA-bd_sf"/>
</dbReference>
<evidence type="ECO:0000256" key="1">
    <source>
        <dbReference type="ARBA" id="ARBA00010641"/>
    </source>
</evidence>
<evidence type="ECO:0000256" key="5">
    <source>
        <dbReference type="ARBA" id="ARBA00023163"/>
    </source>
</evidence>
<organism evidence="8 9">
    <name type="scientific">Candidatus Kaiserbacteria bacterium RIFCSPHIGHO2_01_FULL_48_10</name>
    <dbReference type="NCBI Taxonomy" id="1798476"/>
    <lineage>
        <taxon>Bacteria</taxon>
        <taxon>Candidatus Kaiseribacteriota</taxon>
    </lineage>
</organism>
<dbReference type="Gene3D" id="1.10.10.10">
    <property type="entry name" value="Winged helix-like DNA-binding domain superfamily/Winged helix DNA-binding domain"/>
    <property type="match status" value="1"/>
</dbReference>
<evidence type="ECO:0000256" key="3">
    <source>
        <dbReference type="ARBA" id="ARBA00023082"/>
    </source>
</evidence>
<keyword evidence="5" id="KW-0804">Transcription</keyword>
<dbReference type="AlphaFoldDB" id="A0A1F6C6B9"/>
<dbReference type="Gene3D" id="1.10.1740.10">
    <property type="match status" value="1"/>
</dbReference>
<dbReference type="NCBIfam" id="TIGR02937">
    <property type="entry name" value="sigma70-ECF"/>
    <property type="match status" value="1"/>
</dbReference>
<dbReference type="Pfam" id="PF08281">
    <property type="entry name" value="Sigma70_r4_2"/>
    <property type="match status" value="1"/>
</dbReference>
<keyword evidence="3" id="KW-0731">Sigma factor</keyword>
<evidence type="ECO:0000313" key="9">
    <source>
        <dbReference type="Proteomes" id="UP000178249"/>
    </source>
</evidence>
<dbReference type="PANTHER" id="PTHR43133">
    <property type="entry name" value="RNA POLYMERASE ECF-TYPE SIGMA FACTO"/>
    <property type="match status" value="1"/>
</dbReference>
<keyword evidence="2" id="KW-0805">Transcription regulation</keyword>
<dbReference type="Pfam" id="PF04542">
    <property type="entry name" value="Sigma70_r2"/>
    <property type="match status" value="1"/>
</dbReference>
<feature type="domain" description="RNA polymerase sigma-70 region 2" evidence="6">
    <location>
        <begin position="41"/>
        <end position="109"/>
    </location>
</feature>
<evidence type="ECO:0000256" key="4">
    <source>
        <dbReference type="ARBA" id="ARBA00023125"/>
    </source>
</evidence>
<dbReference type="Proteomes" id="UP000178249">
    <property type="component" value="Unassembled WGS sequence"/>
</dbReference>
<protein>
    <recommendedName>
        <fullName evidence="10">RNA polymerase sigma factor</fullName>
    </recommendedName>
</protein>
<dbReference type="CDD" id="cd06171">
    <property type="entry name" value="Sigma70_r4"/>
    <property type="match status" value="1"/>
</dbReference>
<name>A0A1F6C6B9_9BACT</name>
<dbReference type="SUPFAM" id="SSF88659">
    <property type="entry name" value="Sigma3 and sigma4 domains of RNA polymerase sigma factors"/>
    <property type="match status" value="1"/>
</dbReference>
<evidence type="ECO:0000259" key="6">
    <source>
        <dbReference type="Pfam" id="PF04542"/>
    </source>
</evidence>
<dbReference type="GO" id="GO:0016987">
    <property type="term" value="F:sigma factor activity"/>
    <property type="evidence" value="ECO:0007669"/>
    <property type="project" value="UniProtKB-KW"/>
</dbReference>
<proteinExistence type="inferred from homology"/>
<dbReference type="InterPro" id="IPR014284">
    <property type="entry name" value="RNA_pol_sigma-70_dom"/>
</dbReference>
<feature type="domain" description="RNA polymerase sigma factor 70 region 4 type 2" evidence="7">
    <location>
        <begin position="144"/>
        <end position="192"/>
    </location>
</feature>
<evidence type="ECO:0000256" key="2">
    <source>
        <dbReference type="ARBA" id="ARBA00023015"/>
    </source>
</evidence>
<gene>
    <name evidence="8" type="ORF">A2841_00815</name>
</gene>
<dbReference type="EMBL" id="MFKP01000004">
    <property type="protein sequence ID" value="OGG44684.1"/>
    <property type="molecule type" value="Genomic_DNA"/>
</dbReference>
<keyword evidence="4" id="KW-0238">DNA-binding</keyword>
<comment type="similarity">
    <text evidence="1">Belongs to the sigma-70 factor family. ECF subfamily.</text>
</comment>
<evidence type="ECO:0000313" key="8">
    <source>
        <dbReference type="EMBL" id="OGG44684.1"/>
    </source>
</evidence>
<evidence type="ECO:0008006" key="10">
    <source>
        <dbReference type="Google" id="ProtNLM"/>
    </source>
</evidence>
<dbReference type="InterPro" id="IPR013325">
    <property type="entry name" value="RNA_pol_sigma_r2"/>
</dbReference>
<dbReference type="InterPro" id="IPR039425">
    <property type="entry name" value="RNA_pol_sigma-70-like"/>
</dbReference>
<comment type="caution">
    <text evidence="8">The sequence shown here is derived from an EMBL/GenBank/DDBJ whole genome shotgun (WGS) entry which is preliminary data.</text>
</comment>
<dbReference type="SUPFAM" id="SSF88946">
    <property type="entry name" value="Sigma2 domain of RNA polymerase sigma factors"/>
    <property type="match status" value="1"/>
</dbReference>